<gene>
    <name evidence="2" type="ORF">SAMN05421684_0604</name>
</gene>
<evidence type="ECO:0000313" key="3">
    <source>
        <dbReference type="Proteomes" id="UP000199632"/>
    </source>
</evidence>
<reference evidence="3" key="1">
    <citation type="submission" date="2016-10" db="EMBL/GenBank/DDBJ databases">
        <authorList>
            <person name="Varghese N."/>
            <person name="Submissions S."/>
        </authorList>
    </citation>
    <scope>NUCLEOTIDE SEQUENCE [LARGE SCALE GENOMIC DNA]</scope>
    <source>
        <strain evidence="3">DSM 44718</strain>
    </source>
</reference>
<dbReference type="RefSeq" id="WP_090786774.1">
    <property type="nucleotide sequence ID" value="NZ_BOND01000015.1"/>
</dbReference>
<keyword evidence="1" id="KW-0472">Membrane</keyword>
<keyword evidence="1" id="KW-1133">Transmembrane helix</keyword>
<proteinExistence type="predicted"/>
<accession>A0A1H3L8V1</accession>
<protein>
    <recommendedName>
        <fullName evidence="4">Membrane protein YqaA, SNARE-associated domain</fullName>
    </recommendedName>
</protein>
<name>A0A1H3L8V1_9ACTN</name>
<dbReference type="AlphaFoldDB" id="A0A1H3L8V1"/>
<organism evidence="2 3">
    <name type="scientific">Asanoa ishikariensis</name>
    <dbReference type="NCBI Taxonomy" id="137265"/>
    <lineage>
        <taxon>Bacteria</taxon>
        <taxon>Bacillati</taxon>
        <taxon>Actinomycetota</taxon>
        <taxon>Actinomycetes</taxon>
        <taxon>Micromonosporales</taxon>
        <taxon>Micromonosporaceae</taxon>
        <taxon>Asanoa</taxon>
    </lineage>
</organism>
<keyword evidence="1" id="KW-0812">Transmembrane</keyword>
<keyword evidence="3" id="KW-1185">Reference proteome</keyword>
<evidence type="ECO:0000256" key="1">
    <source>
        <dbReference type="SAM" id="Phobius"/>
    </source>
</evidence>
<dbReference type="Proteomes" id="UP000199632">
    <property type="component" value="Unassembled WGS sequence"/>
</dbReference>
<feature type="transmembrane region" description="Helical" evidence="1">
    <location>
        <begin position="40"/>
        <end position="64"/>
    </location>
</feature>
<dbReference type="EMBL" id="FNQB01000001">
    <property type="protein sequence ID" value="SDY60706.1"/>
    <property type="molecule type" value="Genomic_DNA"/>
</dbReference>
<sequence>MIVVCGTALLVGVVSAFLPVTPVEPYVVAAVATTGEAAWIVGTAAAVGQTVGKLLIFCTARGALRSAWLRRRLTKPTRAPQGAIRRWTAAALARLDQPRQAVPILFASAVTGIPPLLVASVYAARTPMSAAVFGLTCLGGRAIRFSVVAAAPHLLGFLH</sequence>
<evidence type="ECO:0000313" key="2">
    <source>
        <dbReference type="EMBL" id="SDY60706.1"/>
    </source>
</evidence>
<feature type="transmembrane region" description="Helical" evidence="1">
    <location>
        <begin position="104"/>
        <end position="124"/>
    </location>
</feature>
<evidence type="ECO:0008006" key="4">
    <source>
        <dbReference type="Google" id="ProtNLM"/>
    </source>
</evidence>
<dbReference type="STRING" id="137265.SAMN05421684_0604"/>
<dbReference type="OrthoDB" id="3404060at2"/>